<sequence length="77" mass="8805">YDELTRSVQLANPTDPVYIPNHYRTHFPEDNSLIAPKIYVLSHIYIYLGVPYLYKYAGMLALLTPHGMHYAGSPLLP</sequence>
<comment type="caution">
    <text evidence="1">The sequence shown here is derived from an EMBL/GenBank/DDBJ whole genome shotgun (WGS) entry which is preliminary data.</text>
</comment>
<feature type="non-terminal residue" evidence="1">
    <location>
        <position position="1"/>
    </location>
</feature>
<accession>A0ABU6URH3</accession>
<organism evidence="1 2">
    <name type="scientific">Stylosanthes scabra</name>
    <dbReference type="NCBI Taxonomy" id="79078"/>
    <lineage>
        <taxon>Eukaryota</taxon>
        <taxon>Viridiplantae</taxon>
        <taxon>Streptophyta</taxon>
        <taxon>Embryophyta</taxon>
        <taxon>Tracheophyta</taxon>
        <taxon>Spermatophyta</taxon>
        <taxon>Magnoliopsida</taxon>
        <taxon>eudicotyledons</taxon>
        <taxon>Gunneridae</taxon>
        <taxon>Pentapetalae</taxon>
        <taxon>rosids</taxon>
        <taxon>fabids</taxon>
        <taxon>Fabales</taxon>
        <taxon>Fabaceae</taxon>
        <taxon>Papilionoideae</taxon>
        <taxon>50 kb inversion clade</taxon>
        <taxon>dalbergioids sensu lato</taxon>
        <taxon>Dalbergieae</taxon>
        <taxon>Pterocarpus clade</taxon>
        <taxon>Stylosanthes</taxon>
    </lineage>
</organism>
<evidence type="ECO:0000313" key="1">
    <source>
        <dbReference type="EMBL" id="MED6163920.1"/>
    </source>
</evidence>
<keyword evidence="2" id="KW-1185">Reference proteome</keyword>
<reference evidence="1 2" key="1">
    <citation type="journal article" date="2023" name="Plants (Basel)">
        <title>Bridging the Gap: Combining Genomics and Transcriptomics Approaches to Understand Stylosanthes scabra, an Orphan Legume from the Brazilian Caatinga.</title>
        <authorList>
            <person name="Ferreira-Neto J.R.C."/>
            <person name="da Silva M.D."/>
            <person name="Binneck E."/>
            <person name="de Melo N.F."/>
            <person name="da Silva R.H."/>
            <person name="de Melo A.L.T.M."/>
            <person name="Pandolfi V."/>
            <person name="Bustamante F.O."/>
            <person name="Brasileiro-Vidal A.C."/>
            <person name="Benko-Iseppon A.M."/>
        </authorList>
    </citation>
    <scope>NUCLEOTIDE SEQUENCE [LARGE SCALE GENOMIC DNA]</scope>
    <source>
        <tissue evidence="1">Leaves</tissue>
    </source>
</reference>
<protein>
    <submittedName>
        <fullName evidence="1">Uncharacterized protein</fullName>
    </submittedName>
</protein>
<gene>
    <name evidence="1" type="ORF">PIB30_084766</name>
</gene>
<dbReference type="EMBL" id="JASCZI010122215">
    <property type="protein sequence ID" value="MED6163920.1"/>
    <property type="molecule type" value="Genomic_DNA"/>
</dbReference>
<name>A0ABU6URH3_9FABA</name>
<feature type="non-terminal residue" evidence="1">
    <location>
        <position position="77"/>
    </location>
</feature>
<evidence type="ECO:0000313" key="2">
    <source>
        <dbReference type="Proteomes" id="UP001341840"/>
    </source>
</evidence>
<dbReference type="Proteomes" id="UP001341840">
    <property type="component" value="Unassembled WGS sequence"/>
</dbReference>
<proteinExistence type="predicted"/>